<dbReference type="RefSeq" id="WP_069829773.1">
    <property type="nucleotide sequence ID" value="NZ_MDJD01000034.1"/>
</dbReference>
<evidence type="ECO:0000313" key="3">
    <source>
        <dbReference type="EMBL" id="OEK08263.1"/>
    </source>
</evidence>
<dbReference type="NCBIfam" id="NF033538">
    <property type="entry name" value="transpos_IS91"/>
    <property type="match status" value="1"/>
</dbReference>
<dbReference type="GO" id="GO:0006313">
    <property type="term" value="P:DNA transposition"/>
    <property type="evidence" value="ECO:0007669"/>
    <property type="project" value="InterPro"/>
</dbReference>
<name>A0A1E5TA55_9FLAO</name>
<evidence type="ECO:0000313" key="4">
    <source>
        <dbReference type="Proteomes" id="UP000095713"/>
    </source>
</evidence>
<feature type="domain" description="Transposase zinc-binding" evidence="2">
    <location>
        <begin position="24"/>
        <end position="98"/>
    </location>
</feature>
<dbReference type="InterPro" id="IPR007069">
    <property type="entry name" value="Transposase_32"/>
</dbReference>
<accession>A0A1E5TA55</accession>
<dbReference type="GO" id="GO:0003677">
    <property type="term" value="F:DNA binding"/>
    <property type="evidence" value="ECO:0007669"/>
    <property type="project" value="InterPro"/>
</dbReference>
<dbReference type="PANTHER" id="PTHR37023">
    <property type="entry name" value="TRANSPOSASE"/>
    <property type="match status" value="1"/>
</dbReference>
<gene>
    <name evidence="3" type="ORF">A8C32_02055</name>
</gene>
<reference evidence="3 4" key="1">
    <citation type="submission" date="2016-05" db="EMBL/GenBank/DDBJ databases">
        <title>Draft Genome Sequence of Algibacter sp. Strain SK-16 Isolated from the Surface Water of Aburatsubo Inlet.</title>
        <authorList>
            <person name="Wong S.-K."/>
            <person name="Yoshizawa S."/>
            <person name="Nakajima Y."/>
            <person name="Ogura Y."/>
            <person name="Tetsuya H."/>
            <person name="Hamasaki K."/>
        </authorList>
    </citation>
    <scope>NUCLEOTIDE SEQUENCE [LARGE SCALE GENOMIC DNA]</scope>
    <source>
        <strain evidence="3 4">SK-16</strain>
    </source>
</reference>
<dbReference type="Pfam" id="PF04986">
    <property type="entry name" value="Y2_Tnp"/>
    <property type="match status" value="1"/>
</dbReference>
<organism evidence="3 4">
    <name type="scientific">Flavivirga aquatica</name>
    <dbReference type="NCBI Taxonomy" id="1849968"/>
    <lineage>
        <taxon>Bacteria</taxon>
        <taxon>Pseudomonadati</taxon>
        <taxon>Bacteroidota</taxon>
        <taxon>Flavobacteriia</taxon>
        <taxon>Flavobacteriales</taxon>
        <taxon>Flavobacteriaceae</taxon>
        <taxon>Flavivirga</taxon>
    </lineage>
</organism>
<dbReference type="InterPro" id="IPR026889">
    <property type="entry name" value="Zn_Tnp"/>
</dbReference>
<comment type="caution">
    <text evidence="3">The sequence shown here is derived from an EMBL/GenBank/DDBJ whole genome shotgun (WGS) entry which is preliminary data.</text>
</comment>
<dbReference type="EMBL" id="MDJD01000034">
    <property type="protein sequence ID" value="OEK08263.1"/>
    <property type="molecule type" value="Genomic_DNA"/>
</dbReference>
<dbReference type="STRING" id="1849968.A8C32_02055"/>
<dbReference type="PANTHER" id="PTHR37023:SF1">
    <property type="entry name" value="ISSOD25 TRANSPOSASE TNPA_ISSOD25"/>
    <property type="match status" value="1"/>
</dbReference>
<feature type="domain" description="Transposase IS801/IS1294" evidence="1">
    <location>
        <begin position="140"/>
        <end position="312"/>
    </location>
</feature>
<evidence type="ECO:0000259" key="2">
    <source>
        <dbReference type="Pfam" id="PF14319"/>
    </source>
</evidence>
<evidence type="ECO:0000259" key="1">
    <source>
        <dbReference type="Pfam" id="PF04986"/>
    </source>
</evidence>
<keyword evidence="4" id="KW-1185">Reference proteome</keyword>
<dbReference type="AlphaFoldDB" id="A0A1E5TA55"/>
<dbReference type="InterPro" id="IPR054832">
    <property type="entry name" value="transpos_IS91"/>
</dbReference>
<dbReference type="OrthoDB" id="9791273at2"/>
<protein>
    <submittedName>
        <fullName evidence="3">Transposase</fullName>
    </submittedName>
</protein>
<dbReference type="Proteomes" id="UP000095713">
    <property type="component" value="Unassembled WGS sequence"/>
</dbReference>
<dbReference type="GO" id="GO:0004803">
    <property type="term" value="F:transposase activity"/>
    <property type="evidence" value="ECO:0007669"/>
    <property type="project" value="InterPro"/>
</dbReference>
<dbReference type="Pfam" id="PF14319">
    <property type="entry name" value="Zn_Tnp_IS91"/>
    <property type="match status" value="1"/>
</dbReference>
<sequence length="384" mass="44471">MLAKHTVAEVLNLEVLDLKDLANTSWHLRALHAIRKCRTQALGGHLDWCRTCGKLQLQFNSCRNRHCPTCQGHKQQQWIAARRQELLPVPYFHVVFTLPDHLNSIALADAKTLYNILFDSVWQTLCCFAKNPKHLGAKMGMIAVLHTWGQNLSLHPHLHCIVPKGGVTKSGYWKKAKGKDHFLFSVKALSKKFRGLFVSKLRKQLPGIPQALYDKLFSKKWVVYAKAPFGKPEHVIEYLGRYTHKIAISNHRILNIDTTNRTVTFSLKNYRNQGKKTTETLSTQNFIKRFQNHILPKGFTRIRHYGFLSSSWKKEKLPRLQLQLQLLDKDLETTAVLTHQETSLHRRCRHCKKGILITLLTFDSRGPPFDYKKIATRKIQKYKN</sequence>
<proteinExistence type="predicted"/>